<accession>A0AC34QNM6</accession>
<evidence type="ECO:0000313" key="2">
    <source>
        <dbReference type="WBParaSite" id="JU765_v2.g17878.t1"/>
    </source>
</evidence>
<dbReference type="WBParaSite" id="JU765_v2.g17878.t1">
    <property type="protein sequence ID" value="JU765_v2.g17878.t1"/>
    <property type="gene ID" value="JU765_v2.g17878"/>
</dbReference>
<name>A0AC34QNM6_9BILA</name>
<reference evidence="2" key="1">
    <citation type="submission" date="2022-11" db="UniProtKB">
        <authorList>
            <consortium name="WormBaseParasite"/>
        </authorList>
    </citation>
    <scope>IDENTIFICATION</scope>
</reference>
<proteinExistence type="predicted"/>
<sequence length="710" mass="78053">MSNVLHCSLIVLIAQVFLVSANFELSQENTCPTYCADIWNDCAIFTDMCHDPKRGPVIRAKCPCTCQVCGPPPTTIPPPVNTKCLPVNLFFVLDTSQSIDGSFYNSTVRAFVKKIALGFPMKGEINGPSSKIGVVQFASYAKVSYPLIERTRQEFLDTIDAGIYYTDQGTTNITLGLFATISEFQRQGIAPFDNVMVILMTDGISTFDIRQTKPVADSVRAYTDFFSGVGIDGINGNDIAANSTNLITLIGNRDLAFADIPHAEKDSDGIWRETRKIYPCPVPACKGVIFIGEMTEVIDYDRKGIFLNATKQIAAYLNSNPGSSTTANQLKFSIATYGNGTIRPVMLQTFTAFNRDLDSLVNDVAANNQPNAGQTYTSSILDNLYNVVTTSQLANYLVLFMGETERILDIHLTEANVKKVADTKAEIFVLDMTNKFWTNDYLFKDLVKNDPSRIFNYTNQDAGNLVSLYTTGKFAQLWNSMGCTSSQLICQQLQEKYDCPANCVDLWGECQAYAQFCQDPKKGSSIDGGFYNSTVRAFVKKIALGYPMKGEITEPSSRIGVVQFASDATVTYPLIERTRNELLTTIDGGVYYADQGITNISLGLIKALEEFNTQGIAAHDNVMVILVTDGVSTFDIRQTKPAADRVRAYTNFFAGVGIDGINGNDISANLTNLITLIGNQDLAFADIKHAEDPSSGIWSESRKIYPCPTY</sequence>
<dbReference type="Proteomes" id="UP000887576">
    <property type="component" value="Unplaced"/>
</dbReference>
<organism evidence="1 2">
    <name type="scientific">Panagrolaimus sp. JU765</name>
    <dbReference type="NCBI Taxonomy" id="591449"/>
    <lineage>
        <taxon>Eukaryota</taxon>
        <taxon>Metazoa</taxon>
        <taxon>Ecdysozoa</taxon>
        <taxon>Nematoda</taxon>
        <taxon>Chromadorea</taxon>
        <taxon>Rhabditida</taxon>
        <taxon>Tylenchina</taxon>
        <taxon>Panagrolaimomorpha</taxon>
        <taxon>Panagrolaimoidea</taxon>
        <taxon>Panagrolaimidae</taxon>
        <taxon>Panagrolaimus</taxon>
    </lineage>
</organism>
<protein>
    <submittedName>
        <fullName evidence="2">VWFA domain-containing protein</fullName>
    </submittedName>
</protein>
<evidence type="ECO:0000313" key="1">
    <source>
        <dbReference type="Proteomes" id="UP000887576"/>
    </source>
</evidence>